<evidence type="ECO:0000313" key="1">
    <source>
        <dbReference type="EMBL" id="MBJ6361697.1"/>
    </source>
</evidence>
<protein>
    <submittedName>
        <fullName evidence="1">YheC/YheD family protein</fullName>
    </submittedName>
</protein>
<dbReference type="Proteomes" id="UP000640274">
    <property type="component" value="Unassembled WGS sequence"/>
</dbReference>
<gene>
    <name evidence="1" type="ORF">JFN88_10365</name>
</gene>
<accession>A0A934IYR7</accession>
<dbReference type="RefSeq" id="WP_199019249.1">
    <property type="nucleotide sequence ID" value="NZ_JAELUP010000037.1"/>
</dbReference>
<organism evidence="1 2">
    <name type="scientific">Paenibacillus roseus</name>
    <dbReference type="NCBI Taxonomy" id="2798579"/>
    <lineage>
        <taxon>Bacteria</taxon>
        <taxon>Bacillati</taxon>
        <taxon>Bacillota</taxon>
        <taxon>Bacilli</taxon>
        <taxon>Bacillales</taxon>
        <taxon>Paenibacillaceae</taxon>
        <taxon>Paenibacillus</taxon>
    </lineage>
</organism>
<evidence type="ECO:0000313" key="2">
    <source>
        <dbReference type="Proteomes" id="UP000640274"/>
    </source>
</evidence>
<sequence>MTIQRITSKWDKTKVLLRNTAFHRLIPETAKLSKASLGEMLGRYGMVYVKPNRGTFGNGVIRVEKVKRGFKYQTGTKIRVFANLDSLYSHVKRTTGRRLFLVQKGIQLLKHANRRFDFRVMVQLSPKGKWETTGIIGRLAYPKKIVTNYHSGGTPLPFEKLMSTHMNGSQQQNYMSMLRKMGIQVAQHMQSTYPRIKEIGIDVAVDSKLNPWILEVNTKPDPYIFRKLKDRSVFQKVYRYAVAYGRLKGKRT</sequence>
<reference evidence="1" key="1">
    <citation type="submission" date="2020-12" db="EMBL/GenBank/DDBJ databases">
        <authorList>
            <person name="Huq M.A."/>
        </authorList>
    </citation>
    <scope>NUCLEOTIDE SEQUENCE</scope>
    <source>
        <strain evidence="1">MAHUQ-46</strain>
    </source>
</reference>
<dbReference type="Pfam" id="PF14398">
    <property type="entry name" value="ATPgrasp_YheCD"/>
    <property type="match status" value="1"/>
</dbReference>
<name>A0A934IYR7_9BACL</name>
<keyword evidence="2" id="KW-1185">Reference proteome</keyword>
<dbReference type="Gene3D" id="3.30.470.20">
    <property type="entry name" value="ATP-grasp fold, B domain"/>
    <property type="match status" value="1"/>
</dbReference>
<dbReference type="AlphaFoldDB" id="A0A934IYR7"/>
<dbReference type="EMBL" id="JAELUP010000037">
    <property type="protein sequence ID" value="MBJ6361697.1"/>
    <property type="molecule type" value="Genomic_DNA"/>
</dbReference>
<dbReference type="SUPFAM" id="SSF56059">
    <property type="entry name" value="Glutathione synthetase ATP-binding domain-like"/>
    <property type="match status" value="1"/>
</dbReference>
<proteinExistence type="predicted"/>
<comment type="caution">
    <text evidence="1">The sequence shown here is derived from an EMBL/GenBank/DDBJ whole genome shotgun (WGS) entry which is preliminary data.</text>
</comment>
<dbReference type="InterPro" id="IPR026838">
    <property type="entry name" value="YheC/D"/>
</dbReference>